<dbReference type="AlphaFoldDB" id="E5AP21"/>
<gene>
    <name evidence="1" type="ordered locus">RBRH_04018</name>
</gene>
<name>E5AP21_MYCRK</name>
<evidence type="ECO:0000313" key="2">
    <source>
        <dbReference type="Proteomes" id="UP000007437"/>
    </source>
</evidence>
<dbReference type="KEGG" id="brh:RBRH_04018"/>
<accession>E5AP21</accession>
<sequence length="59" mass="7102">MPRFTWRGICMATIRQGGQYWKAQTRRREWLSLSRSFDIKATDEAWARRAESEMDRGIH</sequence>
<protein>
    <submittedName>
        <fullName evidence="1">DNA integration/recombination/inversion protein</fullName>
    </submittedName>
</protein>
<proteinExistence type="predicted"/>
<organism evidence="1 2">
    <name type="scientific">Mycetohabitans rhizoxinica (strain DSM 19002 / CIP 109453 / HKI 454)</name>
    <name type="common">Paraburkholderia rhizoxinica</name>
    <dbReference type="NCBI Taxonomy" id="882378"/>
    <lineage>
        <taxon>Bacteria</taxon>
        <taxon>Pseudomonadati</taxon>
        <taxon>Pseudomonadota</taxon>
        <taxon>Betaproteobacteria</taxon>
        <taxon>Burkholderiales</taxon>
        <taxon>Burkholderiaceae</taxon>
        <taxon>Mycetohabitans</taxon>
    </lineage>
</organism>
<dbReference type="HOGENOM" id="CLU_2951464_0_0_4"/>
<dbReference type="EMBL" id="FR687359">
    <property type="protein sequence ID" value="CBW74353.1"/>
    <property type="molecule type" value="Genomic_DNA"/>
</dbReference>
<reference evidence="1 2" key="1">
    <citation type="journal article" date="2011" name="J. Bacteriol.">
        <title>Complete genome sequence of Burkholderia rhizoxinica, an endosymbiont of Rhizopus microsporus.</title>
        <authorList>
            <person name="Lackner G."/>
            <person name="Moebius N."/>
            <person name="Partida-Martinez L."/>
            <person name="Hertweck C."/>
        </authorList>
    </citation>
    <scope>NUCLEOTIDE SEQUENCE [LARGE SCALE GENOMIC DNA]</scope>
    <source>
        <strain evidence="2">DSM 19002 / CIP 109453 / HKI 454</strain>
    </source>
</reference>
<evidence type="ECO:0000313" key="1">
    <source>
        <dbReference type="EMBL" id="CBW74353.1"/>
    </source>
</evidence>
<dbReference type="Proteomes" id="UP000007437">
    <property type="component" value="Chromosome"/>
</dbReference>